<evidence type="ECO:0000256" key="2">
    <source>
        <dbReference type="SAM" id="Phobius"/>
    </source>
</evidence>
<dbReference type="RefSeq" id="WP_272471367.1">
    <property type="nucleotide sequence ID" value="NZ_JAMWMK010000007.1"/>
</dbReference>
<evidence type="ECO:0000313" key="5">
    <source>
        <dbReference type="Proteomes" id="UP001141166"/>
    </source>
</evidence>
<feature type="domain" description="Conjugal transfer protein-like C-terminal" evidence="3">
    <location>
        <begin position="224"/>
        <end position="327"/>
    </location>
</feature>
<feature type="region of interest" description="Disordered" evidence="1">
    <location>
        <begin position="93"/>
        <end position="167"/>
    </location>
</feature>
<dbReference type="AlphaFoldDB" id="A0A9X4B3Q3"/>
<comment type="caution">
    <text evidence="4">The sequence shown here is derived from an EMBL/GenBank/DDBJ whole genome shotgun (WGS) entry which is preliminary data.</text>
</comment>
<dbReference type="Proteomes" id="UP001141166">
    <property type="component" value="Unassembled WGS sequence"/>
</dbReference>
<keyword evidence="2" id="KW-0472">Membrane</keyword>
<sequence>MFYFTLLLLEPKRDQEKISREKISIDELKQFSKYLEEQTTKGIPVKARISIYEEETKKGSIALSTNRDGTDVLEILLARVSQPEILRYLAENRGKQSSLPTSSKGIVDAQKEEPEQSFQEDQEVYHTKGLIESEPISEEEHHELSGQNTRRNTKKSTKTLSKQISTPRVSTTEWKNKSILILAGLVVLLFLLNGFLFWKQATLANKLEAWQTKAEKAVTLVEKQPKIDTTSRFFLASYFSQAKEAPYKEGLKKFVGTSVEKWERPSGELNSMFLYEINEEKKGTEVNYILTISEEKTTKIKKISFHMKEKEGTILVVSQPKIEDFSW</sequence>
<dbReference type="InterPro" id="IPR049464">
    <property type="entry name" value="TcpM-like_C"/>
</dbReference>
<keyword evidence="2" id="KW-0812">Transmembrane</keyword>
<organism evidence="4 5">
    <name type="scientific">Enterococcus faecium</name>
    <name type="common">Streptococcus faecium</name>
    <dbReference type="NCBI Taxonomy" id="1352"/>
    <lineage>
        <taxon>Bacteria</taxon>
        <taxon>Bacillati</taxon>
        <taxon>Bacillota</taxon>
        <taxon>Bacilli</taxon>
        <taxon>Lactobacillales</taxon>
        <taxon>Enterococcaceae</taxon>
        <taxon>Enterococcus</taxon>
    </lineage>
</organism>
<gene>
    <name evidence="4" type="ORF">M3X98_06230</name>
</gene>
<evidence type="ECO:0000313" key="4">
    <source>
        <dbReference type="EMBL" id="MDC4247651.1"/>
    </source>
</evidence>
<keyword evidence="2" id="KW-1133">Transmembrane helix</keyword>
<dbReference type="Gene3D" id="3.10.450.540">
    <property type="match status" value="1"/>
</dbReference>
<evidence type="ECO:0000256" key="1">
    <source>
        <dbReference type="SAM" id="MobiDB-lite"/>
    </source>
</evidence>
<protein>
    <recommendedName>
        <fullName evidence="3">Conjugal transfer protein-like C-terminal domain-containing protein</fullName>
    </recommendedName>
</protein>
<dbReference type="EMBL" id="JAMWMK010000007">
    <property type="protein sequence ID" value="MDC4247651.1"/>
    <property type="molecule type" value="Genomic_DNA"/>
</dbReference>
<dbReference type="CDD" id="cd16427">
    <property type="entry name" value="TraM-like"/>
    <property type="match status" value="1"/>
</dbReference>
<evidence type="ECO:0000259" key="3">
    <source>
        <dbReference type="Pfam" id="PF21497"/>
    </source>
</evidence>
<proteinExistence type="predicted"/>
<feature type="compositionally biased region" description="Polar residues" evidence="1">
    <location>
        <begin position="95"/>
        <end position="104"/>
    </location>
</feature>
<dbReference type="Pfam" id="PF21497">
    <property type="entry name" value="TcpC-like_C"/>
    <property type="match status" value="1"/>
</dbReference>
<name>A0A9X4B3Q3_ENTFC</name>
<reference evidence="4" key="1">
    <citation type="submission" date="2022-05" db="EMBL/GenBank/DDBJ databases">
        <title>Draft genome sequences of Clostridium perfringens strains isolated from Peru.</title>
        <authorList>
            <person name="Hurtado R."/>
            <person name="Lima L."/>
            <person name="Sousa T."/>
            <person name="Jaiswal A.K."/>
            <person name="Tiwari S."/>
            <person name="Maturrano L."/>
            <person name="Brenig B."/>
            <person name="Azevedo V."/>
        </authorList>
    </citation>
    <scope>NUCLEOTIDE SEQUENCE</scope>
    <source>
        <strain evidence="4">CP4</strain>
    </source>
</reference>
<accession>A0A9X4B3Q3</accession>
<feature type="transmembrane region" description="Helical" evidence="2">
    <location>
        <begin position="178"/>
        <end position="198"/>
    </location>
</feature>